<name>A0AAQ3UR23_PASNO</name>
<organism evidence="1 2">
    <name type="scientific">Paspalum notatum var. saurae</name>
    <dbReference type="NCBI Taxonomy" id="547442"/>
    <lineage>
        <taxon>Eukaryota</taxon>
        <taxon>Viridiplantae</taxon>
        <taxon>Streptophyta</taxon>
        <taxon>Embryophyta</taxon>
        <taxon>Tracheophyta</taxon>
        <taxon>Spermatophyta</taxon>
        <taxon>Magnoliopsida</taxon>
        <taxon>Liliopsida</taxon>
        <taxon>Poales</taxon>
        <taxon>Poaceae</taxon>
        <taxon>PACMAD clade</taxon>
        <taxon>Panicoideae</taxon>
        <taxon>Andropogonodae</taxon>
        <taxon>Paspaleae</taxon>
        <taxon>Paspalinae</taxon>
        <taxon>Paspalum</taxon>
    </lineage>
</organism>
<evidence type="ECO:0000313" key="1">
    <source>
        <dbReference type="EMBL" id="WVZ94777.1"/>
    </source>
</evidence>
<gene>
    <name evidence="1" type="ORF">U9M48_040635</name>
</gene>
<proteinExistence type="predicted"/>
<evidence type="ECO:0000313" key="2">
    <source>
        <dbReference type="Proteomes" id="UP001341281"/>
    </source>
</evidence>
<dbReference type="EMBL" id="CP144753">
    <property type="protein sequence ID" value="WVZ94777.1"/>
    <property type="molecule type" value="Genomic_DNA"/>
</dbReference>
<accession>A0AAQ3UR23</accession>
<keyword evidence="2" id="KW-1185">Reference proteome</keyword>
<dbReference type="Proteomes" id="UP001341281">
    <property type="component" value="Chromosome 09"/>
</dbReference>
<reference evidence="1 2" key="1">
    <citation type="submission" date="2024-02" db="EMBL/GenBank/DDBJ databases">
        <title>High-quality chromosome-scale genome assembly of Pensacola bahiagrass (Paspalum notatum Flugge var. saurae).</title>
        <authorList>
            <person name="Vega J.M."/>
            <person name="Podio M."/>
            <person name="Orjuela J."/>
            <person name="Siena L.A."/>
            <person name="Pessino S.C."/>
            <person name="Combes M.C."/>
            <person name="Mariac C."/>
            <person name="Albertini E."/>
            <person name="Pupilli F."/>
            <person name="Ortiz J.P.A."/>
            <person name="Leblanc O."/>
        </authorList>
    </citation>
    <scope>NUCLEOTIDE SEQUENCE [LARGE SCALE GENOMIC DNA]</scope>
    <source>
        <strain evidence="1">R1</strain>
        <tissue evidence="1">Leaf</tissue>
    </source>
</reference>
<dbReference type="AlphaFoldDB" id="A0AAQ3UR23"/>
<sequence length="131" mass="13565">MTNRGSRNRAAGLALALVGVSAGIGSTTTLGFIASFVGVLIGANLIAAGCPHGRRPSGARRPRGARCCTCARRLHPLQLQPCSRGDSRGVLCRHSGRRGDGGTRGLPLRVYSAVARTLTCQHQSSSSWGNG</sequence>
<protein>
    <submittedName>
        <fullName evidence="1">Uncharacterized protein</fullName>
    </submittedName>
</protein>